<organism evidence="1 2">
    <name type="scientific">Plectus sambesii</name>
    <dbReference type="NCBI Taxonomy" id="2011161"/>
    <lineage>
        <taxon>Eukaryota</taxon>
        <taxon>Metazoa</taxon>
        <taxon>Ecdysozoa</taxon>
        <taxon>Nematoda</taxon>
        <taxon>Chromadorea</taxon>
        <taxon>Plectida</taxon>
        <taxon>Plectina</taxon>
        <taxon>Plectoidea</taxon>
        <taxon>Plectidae</taxon>
        <taxon>Plectus</taxon>
    </lineage>
</organism>
<protein>
    <submittedName>
        <fullName evidence="2">Uncharacterized protein</fullName>
    </submittedName>
</protein>
<sequence length="89" mass="9960">MGASSLKYNVTRLVKSFEICEAVRQVGENIDSEVFRKMPTGYQTILMLTKMPESVGVREVDQLSSIYLAHLQNLIFYEATVCKKSPAGV</sequence>
<keyword evidence="1" id="KW-1185">Reference proteome</keyword>
<accession>A0A914VW80</accession>
<proteinExistence type="predicted"/>
<name>A0A914VW80_9BILA</name>
<reference evidence="2" key="1">
    <citation type="submission" date="2022-11" db="UniProtKB">
        <authorList>
            <consortium name="WormBaseParasite"/>
        </authorList>
    </citation>
    <scope>IDENTIFICATION</scope>
</reference>
<evidence type="ECO:0000313" key="2">
    <source>
        <dbReference type="WBParaSite" id="PSAMB.scaffold251size61181.g3905.t1"/>
    </source>
</evidence>
<dbReference type="AlphaFoldDB" id="A0A914VW80"/>
<evidence type="ECO:0000313" key="1">
    <source>
        <dbReference type="Proteomes" id="UP000887566"/>
    </source>
</evidence>
<dbReference type="Proteomes" id="UP000887566">
    <property type="component" value="Unplaced"/>
</dbReference>
<dbReference type="WBParaSite" id="PSAMB.scaffold251size61181.g3905.t1">
    <property type="protein sequence ID" value="PSAMB.scaffold251size61181.g3905.t1"/>
    <property type="gene ID" value="PSAMB.scaffold251size61181.g3905"/>
</dbReference>